<dbReference type="EMBL" id="JBIMZQ010000007">
    <property type="protein sequence ID" value="KAL3670097.1"/>
    <property type="molecule type" value="Genomic_DNA"/>
</dbReference>
<reference evidence="2 3" key="1">
    <citation type="submission" date="2024-09" db="EMBL/GenBank/DDBJ databases">
        <title>Genome sequencing and assembly of Phytophthora oleae, isolate VK10A, causative agent of rot of olive drupes.</title>
        <authorList>
            <person name="Conti Taguali S."/>
            <person name="Riolo M."/>
            <person name="La Spada F."/>
            <person name="Cacciola S.O."/>
            <person name="Dionisio G."/>
        </authorList>
    </citation>
    <scope>NUCLEOTIDE SEQUENCE [LARGE SCALE GENOMIC DNA]</scope>
    <source>
        <strain evidence="2 3">VK10A</strain>
    </source>
</reference>
<dbReference type="AlphaFoldDB" id="A0ABD3FT34"/>
<name>A0ABD3FT34_9STRA</name>
<organism evidence="2 3">
    <name type="scientific">Phytophthora oleae</name>
    <dbReference type="NCBI Taxonomy" id="2107226"/>
    <lineage>
        <taxon>Eukaryota</taxon>
        <taxon>Sar</taxon>
        <taxon>Stramenopiles</taxon>
        <taxon>Oomycota</taxon>
        <taxon>Peronosporomycetes</taxon>
        <taxon>Peronosporales</taxon>
        <taxon>Peronosporaceae</taxon>
        <taxon>Phytophthora</taxon>
    </lineage>
</organism>
<protein>
    <submittedName>
        <fullName evidence="2">Uncharacterized protein</fullName>
    </submittedName>
</protein>
<dbReference type="Proteomes" id="UP001632037">
    <property type="component" value="Unassembled WGS sequence"/>
</dbReference>
<comment type="caution">
    <text evidence="2">The sequence shown here is derived from an EMBL/GenBank/DDBJ whole genome shotgun (WGS) entry which is preliminary data.</text>
</comment>
<feature type="compositionally biased region" description="Low complexity" evidence="1">
    <location>
        <begin position="1"/>
        <end position="52"/>
    </location>
</feature>
<feature type="region of interest" description="Disordered" evidence="1">
    <location>
        <begin position="1"/>
        <end position="65"/>
    </location>
</feature>
<accession>A0ABD3FT34</accession>
<sequence length="199" mass="23163">MQQQLQQQQQRQRIQQQRDQARELQQQQRDQARELQQQLGDQMRARQQQQQQPDEAHGFNPLDHAAGWDDDVLGLLQRSVKSFKREDGTGPDVNIANLLQVFPREELDQENQQAQEQQQEIKNETEVEPNVFVSEDKPPVPKIFFCPRTHSQLTQAVNELKSCPDSYMEAIPHDHEQKLQYSVSGNSNVAIKMARNLKT</sequence>
<gene>
    <name evidence="2" type="ORF">V7S43_004413</name>
</gene>
<keyword evidence="3" id="KW-1185">Reference proteome</keyword>
<evidence type="ECO:0000256" key="1">
    <source>
        <dbReference type="SAM" id="MobiDB-lite"/>
    </source>
</evidence>
<evidence type="ECO:0000313" key="2">
    <source>
        <dbReference type="EMBL" id="KAL3670097.1"/>
    </source>
</evidence>
<evidence type="ECO:0000313" key="3">
    <source>
        <dbReference type="Proteomes" id="UP001632037"/>
    </source>
</evidence>
<proteinExistence type="predicted"/>